<dbReference type="Proteomes" id="UP000053512">
    <property type="component" value="Unassembled WGS sequence"/>
</dbReference>
<evidence type="ECO:0000313" key="2">
    <source>
        <dbReference type="EMBL" id="KUG56513.1"/>
    </source>
</evidence>
<accession>A0A0W8I9C4</accession>
<evidence type="ECO:0000256" key="1">
    <source>
        <dbReference type="SAM" id="MobiDB-lite"/>
    </source>
</evidence>
<dbReference type="RefSeq" id="WP_058874261.1">
    <property type="nucleotide sequence ID" value="NZ_LQBK01000022.1"/>
</dbReference>
<dbReference type="OrthoDB" id="4881152at2"/>
<sequence>MQDSQALAQAETHLIHVLEHSDPPRDASRYNVTAAARAYHERTGDWDVRNADPQLVEEVLADHPARD</sequence>
<reference evidence="3" key="1">
    <citation type="submission" date="2015-12" db="EMBL/GenBank/DDBJ databases">
        <authorList>
            <person name="Nair G.R."/>
            <person name="Kaur G."/>
            <person name="Mayilraj S."/>
        </authorList>
    </citation>
    <scope>NUCLEOTIDE SEQUENCE [LARGE SCALE GENOMIC DNA]</scope>
    <source>
        <strain evidence="3">CD08_4</strain>
    </source>
</reference>
<name>A0A0W8I9C4_KOCRO</name>
<dbReference type="EMBL" id="LQBK01000022">
    <property type="protein sequence ID" value="KUG56513.1"/>
    <property type="molecule type" value="Genomic_DNA"/>
</dbReference>
<organism evidence="2 3">
    <name type="scientific">Kocuria rosea subsp. polaris</name>
    <dbReference type="NCBI Taxonomy" id="136273"/>
    <lineage>
        <taxon>Bacteria</taxon>
        <taxon>Bacillati</taxon>
        <taxon>Actinomycetota</taxon>
        <taxon>Actinomycetes</taxon>
        <taxon>Micrococcales</taxon>
        <taxon>Micrococcaceae</taxon>
        <taxon>Kocuria</taxon>
    </lineage>
</organism>
<evidence type="ECO:0000313" key="3">
    <source>
        <dbReference type="Proteomes" id="UP000053512"/>
    </source>
</evidence>
<feature type="compositionally biased region" description="Basic and acidic residues" evidence="1">
    <location>
        <begin position="13"/>
        <end position="28"/>
    </location>
</feature>
<feature type="region of interest" description="Disordered" evidence="1">
    <location>
        <begin position="1"/>
        <end position="28"/>
    </location>
</feature>
<comment type="caution">
    <text evidence="2">The sequence shown here is derived from an EMBL/GenBank/DDBJ whole genome shotgun (WGS) entry which is preliminary data.</text>
</comment>
<proteinExistence type="predicted"/>
<protein>
    <submittedName>
        <fullName evidence="2">Uncharacterized protein</fullName>
    </submittedName>
</protein>
<gene>
    <name evidence="2" type="ORF">AVL61_05450</name>
</gene>
<dbReference type="AlphaFoldDB" id="A0A0W8I9C4"/>